<dbReference type="GO" id="GO:0016491">
    <property type="term" value="F:oxidoreductase activity"/>
    <property type="evidence" value="ECO:0007669"/>
    <property type="project" value="UniProtKB-KW"/>
</dbReference>
<reference evidence="3 4" key="1">
    <citation type="submission" date="2017-02" db="EMBL/GenBank/DDBJ databases">
        <authorList>
            <person name="Peterson S.W."/>
        </authorList>
    </citation>
    <scope>NUCLEOTIDE SEQUENCE [LARGE SCALE GENOMIC DNA]</scope>
    <source>
        <strain evidence="3 4">ATCC 43324</strain>
    </source>
</reference>
<protein>
    <submittedName>
        <fullName evidence="3">Short-chain dehydrogenase</fullName>
    </submittedName>
</protein>
<organism evidence="3 4">
    <name type="scientific">Segatella oulorum</name>
    <dbReference type="NCBI Taxonomy" id="28136"/>
    <lineage>
        <taxon>Bacteria</taxon>
        <taxon>Pseudomonadati</taxon>
        <taxon>Bacteroidota</taxon>
        <taxon>Bacteroidia</taxon>
        <taxon>Bacteroidales</taxon>
        <taxon>Prevotellaceae</taxon>
        <taxon>Segatella</taxon>
    </lineage>
</organism>
<dbReference type="Pfam" id="PF00106">
    <property type="entry name" value="adh_short"/>
    <property type="match status" value="1"/>
</dbReference>
<dbReference type="PANTHER" id="PTHR44196:SF3">
    <property type="entry name" value="SHORT CHAIN DEHYDROGENASE FAMILY PROTEIN"/>
    <property type="match status" value="1"/>
</dbReference>
<evidence type="ECO:0000313" key="3">
    <source>
        <dbReference type="EMBL" id="SKA13090.1"/>
    </source>
</evidence>
<dbReference type="AlphaFoldDB" id="A0A1T4RAL6"/>
<dbReference type="PANTHER" id="PTHR44196">
    <property type="entry name" value="DEHYDROGENASE/REDUCTASE SDR FAMILY MEMBER 7B"/>
    <property type="match status" value="1"/>
</dbReference>
<dbReference type="GO" id="GO:0016020">
    <property type="term" value="C:membrane"/>
    <property type="evidence" value="ECO:0007669"/>
    <property type="project" value="TreeGrafter"/>
</dbReference>
<comment type="similarity">
    <text evidence="1">Belongs to the short-chain dehydrogenases/reductases (SDR) family.</text>
</comment>
<evidence type="ECO:0000256" key="2">
    <source>
        <dbReference type="ARBA" id="ARBA00023002"/>
    </source>
</evidence>
<dbReference type="PRINTS" id="PR00081">
    <property type="entry name" value="GDHRDH"/>
</dbReference>
<evidence type="ECO:0000256" key="1">
    <source>
        <dbReference type="ARBA" id="ARBA00006484"/>
    </source>
</evidence>
<dbReference type="SUPFAM" id="SSF51735">
    <property type="entry name" value="NAD(P)-binding Rossmann-fold domains"/>
    <property type="match status" value="1"/>
</dbReference>
<gene>
    <name evidence="3" type="ORF">SAMN02745202_02172</name>
</gene>
<dbReference type="EMBL" id="FUXK01000030">
    <property type="protein sequence ID" value="SKA13090.1"/>
    <property type="molecule type" value="Genomic_DNA"/>
</dbReference>
<dbReference type="InterPro" id="IPR002347">
    <property type="entry name" value="SDR_fam"/>
</dbReference>
<dbReference type="Gene3D" id="3.40.50.720">
    <property type="entry name" value="NAD(P)-binding Rossmann-like Domain"/>
    <property type="match status" value="1"/>
</dbReference>
<accession>A0A1T4RAL6</accession>
<name>A0A1T4RAL6_9BACT</name>
<keyword evidence="2" id="KW-0560">Oxidoreductase</keyword>
<dbReference type="Proteomes" id="UP000190065">
    <property type="component" value="Unassembled WGS sequence"/>
</dbReference>
<evidence type="ECO:0000313" key="4">
    <source>
        <dbReference type="Proteomes" id="UP000190065"/>
    </source>
</evidence>
<sequence length="265" mass="29778">MFLTIFANNQNEEKMKENGHKKPQRAVIMGASSGIGYALAQRLIAHGWTVGLAARRTQPLQQLQQQAPERCFYAPIDVTDAHAEAQLLALFQQTGGVDVYVHAAGIGWQNPALVAEKELKTAETNAVGFIRMVGTAYRYFAKQHKGHIVCISSIAGTKGLGPAPAYSATKALQNTYLQALEQLAYQQRLNLRFTDIRPGFVDTPLLTGTTQFPMLMPVERVAQSIEKAIRRQRHVCIIDWRWRVVTDLWRLIPNGLWRYVGRMLH</sequence>
<dbReference type="eggNOG" id="COG0300">
    <property type="taxonomic scope" value="Bacteria"/>
</dbReference>
<proteinExistence type="inferred from homology"/>
<dbReference type="InterPro" id="IPR036291">
    <property type="entry name" value="NAD(P)-bd_dom_sf"/>
</dbReference>
<dbReference type="STRING" id="28136.SAMN02745202_02172"/>